<evidence type="ECO:0000313" key="5">
    <source>
        <dbReference type="EMBL" id="KAE9989494.1"/>
    </source>
</evidence>
<dbReference type="InterPro" id="IPR009395">
    <property type="entry name" value="BLOC1S1"/>
</dbReference>
<dbReference type="Pfam" id="PF06320">
    <property type="entry name" value="GCN5L1"/>
    <property type="match status" value="1"/>
</dbReference>
<keyword evidence="7" id="KW-1185">Reference proteome</keyword>
<dbReference type="PANTHER" id="PTHR13073:SF0">
    <property type="entry name" value="BIOGENESIS OF LYSOSOME-RELATED ORGANELLES COMPLEX 1 SUBUNIT 1"/>
    <property type="match status" value="1"/>
</dbReference>
<dbReference type="GO" id="GO:0031083">
    <property type="term" value="C:BLOC-1 complex"/>
    <property type="evidence" value="ECO:0007669"/>
    <property type="project" value="InterPro"/>
</dbReference>
<organism evidence="4 6">
    <name type="scientific">Venturia inaequalis</name>
    <name type="common">Apple scab fungus</name>
    <dbReference type="NCBI Taxonomy" id="5025"/>
    <lineage>
        <taxon>Eukaryota</taxon>
        <taxon>Fungi</taxon>
        <taxon>Dikarya</taxon>
        <taxon>Ascomycota</taxon>
        <taxon>Pezizomycotina</taxon>
        <taxon>Dothideomycetes</taxon>
        <taxon>Pleosporomycetidae</taxon>
        <taxon>Venturiales</taxon>
        <taxon>Venturiaceae</taxon>
        <taxon>Venturia</taxon>
    </lineage>
</organism>
<evidence type="ECO:0000313" key="4">
    <source>
        <dbReference type="EMBL" id="KAE9965409.1"/>
    </source>
</evidence>
<reference evidence="4 6" key="1">
    <citation type="submission" date="2019-11" db="EMBL/GenBank/DDBJ databases">
        <title>Venturia inaequalis Genome Resource.</title>
        <authorList>
            <person name="Lichtner F.J."/>
        </authorList>
    </citation>
    <scope>NUCLEOTIDE SEQUENCE [LARGE SCALE GENOMIC DNA]</scope>
    <source>
        <strain evidence="4">Bline_iso_100314</strain>
        <strain evidence="5 7">DMI_063113</strain>
    </source>
</reference>
<comment type="similarity">
    <text evidence="1">Belongs to the BLOC1S1 family.</text>
</comment>
<evidence type="ECO:0000256" key="2">
    <source>
        <dbReference type="ARBA" id="ARBA00019577"/>
    </source>
</evidence>
<evidence type="ECO:0000313" key="6">
    <source>
        <dbReference type="Proteomes" id="UP000433883"/>
    </source>
</evidence>
<dbReference type="Proteomes" id="UP000490939">
    <property type="component" value="Unassembled WGS sequence"/>
</dbReference>
<proteinExistence type="inferred from homology"/>
<feature type="compositionally biased region" description="Low complexity" evidence="3">
    <location>
        <begin position="1"/>
        <end position="26"/>
    </location>
</feature>
<comment type="caution">
    <text evidence="4">The sequence shown here is derived from an EMBL/GenBank/DDBJ whole genome shotgun (WGS) entry which is preliminary data.</text>
</comment>
<dbReference type="GO" id="GO:0016197">
    <property type="term" value="P:endosomal transport"/>
    <property type="evidence" value="ECO:0007669"/>
    <property type="project" value="TreeGrafter"/>
</dbReference>
<evidence type="ECO:0000313" key="7">
    <source>
        <dbReference type="Proteomes" id="UP000490939"/>
    </source>
</evidence>
<protein>
    <recommendedName>
        <fullName evidence="2">Biogenesis of lysosome-related organelles complex 1 subunit 1</fullName>
    </recommendedName>
</protein>
<dbReference type="PANTHER" id="PTHR13073">
    <property type="entry name" value="BLOC-1 COMPLEX SUBUNIT 1"/>
    <property type="match status" value="1"/>
</dbReference>
<evidence type="ECO:0000256" key="1">
    <source>
        <dbReference type="ARBA" id="ARBA00007133"/>
    </source>
</evidence>
<feature type="region of interest" description="Disordered" evidence="3">
    <location>
        <begin position="1"/>
        <end position="38"/>
    </location>
</feature>
<dbReference type="EMBL" id="WNWQ01000612">
    <property type="protein sequence ID" value="KAE9965409.1"/>
    <property type="molecule type" value="Genomic_DNA"/>
</dbReference>
<gene>
    <name evidence="4" type="ORF">BLS_007668</name>
    <name evidence="5" type="ORF">EG327_002617</name>
</gene>
<dbReference type="AlphaFoldDB" id="A0A8H3YLY1"/>
<accession>A0A8H3YLY1</accession>
<name>A0A8H3YLY1_VENIN</name>
<dbReference type="Proteomes" id="UP000433883">
    <property type="component" value="Unassembled WGS sequence"/>
</dbReference>
<sequence>MSGPSISTPSSSTPSMSTSGMSPPQSTEDDARRTAEARAAVTATLSSVGSAYDIDLQRRAADLHANSKAIEKQERELAKQTAGLAKQSAQWEKMIGKSTKQLNEIGDVQNWAEVMERDLLRIEETLRLVEGRADQGNISGTNVPRTT</sequence>
<dbReference type="EMBL" id="WNWR01000183">
    <property type="protein sequence ID" value="KAE9989494.1"/>
    <property type="molecule type" value="Genomic_DNA"/>
</dbReference>
<evidence type="ECO:0000256" key="3">
    <source>
        <dbReference type="SAM" id="MobiDB-lite"/>
    </source>
</evidence>